<evidence type="ECO:0008006" key="4">
    <source>
        <dbReference type="Google" id="ProtNLM"/>
    </source>
</evidence>
<dbReference type="InterPro" id="IPR001753">
    <property type="entry name" value="Enoyl-CoA_hydra/iso"/>
</dbReference>
<evidence type="ECO:0000313" key="3">
    <source>
        <dbReference type="EMBL" id="SVD92456.1"/>
    </source>
</evidence>
<dbReference type="Gene3D" id="3.90.226.10">
    <property type="entry name" value="2-enoyl-CoA Hydratase, Chain A, domain 1"/>
    <property type="match status" value="1"/>
</dbReference>
<reference evidence="3" key="1">
    <citation type="submission" date="2018-05" db="EMBL/GenBank/DDBJ databases">
        <authorList>
            <person name="Lanie J.A."/>
            <person name="Ng W.-L."/>
            <person name="Kazmierczak K.M."/>
            <person name="Andrzejewski T.M."/>
            <person name="Davidsen T.M."/>
            <person name="Wayne K.J."/>
            <person name="Tettelin H."/>
            <person name="Glass J.I."/>
            <person name="Rusch D."/>
            <person name="Podicherti R."/>
            <person name="Tsui H.-C.T."/>
            <person name="Winkler M.E."/>
        </authorList>
    </citation>
    <scope>NUCLEOTIDE SEQUENCE</scope>
</reference>
<dbReference type="SUPFAM" id="SSF52096">
    <property type="entry name" value="ClpP/crotonase"/>
    <property type="match status" value="1"/>
</dbReference>
<feature type="non-terminal residue" evidence="3">
    <location>
        <position position="221"/>
    </location>
</feature>
<dbReference type="InterPro" id="IPR018376">
    <property type="entry name" value="Enoyl-CoA_hyd/isom_CS"/>
</dbReference>
<dbReference type="Pfam" id="PF00378">
    <property type="entry name" value="ECH_1"/>
    <property type="match status" value="1"/>
</dbReference>
<accession>A0A382ZAC2</accession>
<sequence length="221" mass="23324">MSKKLKITTKDNTALITINNPPANTWDLESLGYLRESIDKLNKNKDIYSLVITGEGEKFFSAGADLKVFHEGGKTAAADMSDAFANAFQALSSFRGFSIAAINGYAMGGGLECALACDIRIAEEQAQLALPEPKVGLLPCGGGTHQLPRLVGEGWAKKMILGGEQVSANKALSIGLVEEVVESGVSLDRALELATQANKQSPISVAACKKLIHAARTSTDS</sequence>
<dbReference type="GO" id="GO:0006635">
    <property type="term" value="P:fatty acid beta-oxidation"/>
    <property type="evidence" value="ECO:0007669"/>
    <property type="project" value="TreeGrafter"/>
</dbReference>
<dbReference type="AlphaFoldDB" id="A0A382ZAC2"/>
<dbReference type="InterPro" id="IPR029045">
    <property type="entry name" value="ClpP/crotonase-like_dom_sf"/>
</dbReference>
<evidence type="ECO:0000256" key="1">
    <source>
        <dbReference type="ARBA" id="ARBA00005254"/>
    </source>
</evidence>
<dbReference type="PANTHER" id="PTHR11941:SF141">
    <property type="entry name" value="ENOYL-COA HYDRATASE_ISOMERASE-RELATED"/>
    <property type="match status" value="1"/>
</dbReference>
<dbReference type="FunFam" id="3.90.226.10:FF:000009">
    <property type="entry name" value="Carnitinyl-CoA dehydratase"/>
    <property type="match status" value="1"/>
</dbReference>
<proteinExistence type="inferred from homology"/>
<protein>
    <recommendedName>
        <fullName evidence="4">Enoyl-CoA hydratase</fullName>
    </recommendedName>
</protein>
<organism evidence="3">
    <name type="scientific">marine metagenome</name>
    <dbReference type="NCBI Taxonomy" id="408172"/>
    <lineage>
        <taxon>unclassified sequences</taxon>
        <taxon>metagenomes</taxon>
        <taxon>ecological metagenomes</taxon>
    </lineage>
</organism>
<name>A0A382ZAC2_9ZZZZ</name>
<dbReference type="GO" id="GO:0016829">
    <property type="term" value="F:lyase activity"/>
    <property type="evidence" value="ECO:0007669"/>
    <property type="project" value="UniProtKB-KW"/>
</dbReference>
<dbReference type="PROSITE" id="PS00166">
    <property type="entry name" value="ENOYL_COA_HYDRATASE"/>
    <property type="match status" value="1"/>
</dbReference>
<dbReference type="EMBL" id="UINC01182315">
    <property type="protein sequence ID" value="SVD92456.1"/>
    <property type="molecule type" value="Genomic_DNA"/>
</dbReference>
<dbReference type="CDD" id="cd06558">
    <property type="entry name" value="crotonase-like"/>
    <property type="match status" value="1"/>
</dbReference>
<dbReference type="NCBIfam" id="NF006566">
    <property type="entry name" value="PRK09076.1"/>
    <property type="match status" value="1"/>
</dbReference>
<dbReference type="PANTHER" id="PTHR11941">
    <property type="entry name" value="ENOYL-COA HYDRATASE-RELATED"/>
    <property type="match status" value="1"/>
</dbReference>
<gene>
    <name evidence="3" type="ORF">METZ01_LOCUS445310</name>
</gene>
<evidence type="ECO:0000256" key="2">
    <source>
        <dbReference type="ARBA" id="ARBA00023239"/>
    </source>
</evidence>
<keyword evidence="2" id="KW-0456">Lyase</keyword>
<comment type="similarity">
    <text evidence="1">Belongs to the enoyl-CoA hydratase/isomerase family.</text>
</comment>